<feature type="compositionally biased region" description="Basic and acidic residues" evidence="1">
    <location>
        <begin position="134"/>
        <end position="145"/>
    </location>
</feature>
<evidence type="ECO:0000313" key="3">
    <source>
        <dbReference type="Proteomes" id="UP001164743"/>
    </source>
</evidence>
<evidence type="ECO:0000313" key="2">
    <source>
        <dbReference type="EMBL" id="WAQ81850.1"/>
    </source>
</evidence>
<organism evidence="2 3">
    <name type="scientific">Puccinia triticina</name>
    <dbReference type="NCBI Taxonomy" id="208348"/>
    <lineage>
        <taxon>Eukaryota</taxon>
        <taxon>Fungi</taxon>
        <taxon>Dikarya</taxon>
        <taxon>Basidiomycota</taxon>
        <taxon>Pucciniomycotina</taxon>
        <taxon>Pucciniomycetes</taxon>
        <taxon>Pucciniales</taxon>
        <taxon>Pucciniaceae</taxon>
        <taxon>Puccinia</taxon>
    </lineage>
</organism>
<name>A0ABY7C9K5_9BASI</name>
<feature type="compositionally biased region" description="Basic residues" evidence="1">
    <location>
        <begin position="161"/>
        <end position="174"/>
    </location>
</feature>
<feature type="region of interest" description="Disordered" evidence="1">
    <location>
        <begin position="115"/>
        <end position="224"/>
    </location>
</feature>
<protein>
    <submittedName>
        <fullName evidence="2">Uncharacterized protein</fullName>
    </submittedName>
</protein>
<dbReference type="Proteomes" id="UP001164743">
    <property type="component" value="Chromosome 2A"/>
</dbReference>
<dbReference type="GeneID" id="77807050"/>
<accession>A0ABY7C9K5</accession>
<feature type="compositionally biased region" description="Low complexity" evidence="1">
    <location>
        <begin position="197"/>
        <end position="207"/>
    </location>
</feature>
<gene>
    <name evidence="2" type="ORF">PtA15_2A163</name>
</gene>
<dbReference type="EMBL" id="CP110422">
    <property type="protein sequence ID" value="WAQ81850.1"/>
    <property type="molecule type" value="Genomic_DNA"/>
</dbReference>
<feature type="region of interest" description="Disordered" evidence="1">
    <location>
        <begin position="24"/>
        <end position="58"/>
    </location>
</feature>
<keyword evidence="3" id="KW-1185">Reference proteome</keyword>
<reference evidence="2" key="1">
    <citation type="submission" date="2022-10" db="EMBL/GenBank/DDBJ databases">
        <title>Puccinia triticina Genome sequencing and assembly.</title>
        <authorList>
            <person name="Li C."/>
        </authorList>
    </citation>
    <scope>NUCLEOTIDE SEQUENCE</scope>
    <source>
        <strain evidence="2">Pt15</strain>
    </source>
</reference>
<feature type="compositionally biased region" description="Basic and acidic residues" evidence="1">
    <location>
        <begin position="24"/>
        <end position="36"/>
    </location>
</feature>
<dbReference type="RefSeq" id="XP_053017405.1">
    <property type="nucleotide sequence ID" value="XM_053166155.1"/>
</dbReference>
<evidence type="ECO:0000256" key="1">
    <source>
        <dbReference type="SAM" id="MobiDB-lite"/>
    </source>
</evidence>
<sequence>MSARNSTPKFRRWQASERARWRDLREMDRVESESSRGGDAVTPPLGGVTSGITGSPMIPSWLARDRFDISPEPGRWAGRWVQNYAEASTAVSLRPSAEPPVGLFHLAGRTAFLPAANEEAGRRKRPSGGAGSHLDPRRRPPRARDTPSCSGGGSVPFARAPARRLRASSKRRREIRAGPSSCSFAAGSSRRACAHTSSSPKSSPFSSLLHGSQSPAVHPGRSSR</sequence>
<proteinExistence type="predicted"/>